<name>V6M9C0_9BACL</name>
<dbReference type="HOGENOM" id="CLU_2785762_0_0_9"/>
<protein>
    <submittedName>
        <fullName evidence="2">Uncharacterized protein</fullName>
    </submittedName>
</protein>
<dbReference type="Proteomes" id="UP000017973">
    <property type="component" value="Unassembled WGS sequence"/>
</dbReference>
<organism evidence="2 3">
    <name type="scientific">Brevibacillus panacihumi W25</name>
    <dbReference type="NCBI Taxonomy" id="1408254"/>
    <lineage>
        <taxon>Bacteria</taxon>
        <taxon>Bacillati</taxon>
        <taxon>Bacillota</taxon>
        <taxon>Bacilli</taxon>
        <taxon>Bacillales</taxon>
        <taxon>Paenibacillaceae</taxon>
        <taxon>Brevibacillus</taxon>
    </lineage>
</organism>
<evidence type="ECO:0000256" key="1">
    <source>
        <dbReference type="SAM" id="Phobius"/>
    </source>
</evidence>
<dbReference type="EMBL" id="AYJU01000015">
    <property type="protein sequence ID" value="EST55114.1"/>
    <property type="molecule type" value="Genomic_DNA"/>
</dbReference>
<keyword evidence="1" id="KW-1133">Transmembrane helix</keyword>
<keyword evidence="3" id="KW-1185">Reference proteome</keyword>
<evidence type="ECO:0000313" key="3">
    <source>
        <dbReference type="Proteomes" id="UP000017973"/>
    </source>
</evidence>
<feature type="transmembrane region" description="Helical" evidence="1">
    <location>
        <begin position="40"/>
        <end position="60"/>
    </location>
</feature>
<reference evidence="2 3" key="1">
    <citation type="journal article" date="2014" name="Genome Announc.">
        <title>Draft Genome Sequence of Brevibacillus panacihumi Strain W25, a Halotolerant Hydrocarbon-Degrading Bacterium.</title>
        <authorList>
            <person name="Wang X."/>
            <person name="Jin D."/>
            <person name="Zhou L."/>
            <person name="Wu L."/>
            <person name="An W."/>
            <person name="Chen Y."/>
            <person name="Zhao L."/>
        </authorList>
    </citation>
    <scope>NUCLEOTIDE SEQUENCE [LARGE SCALE GENOMIC DNA]</scope>
    <source>
        <strain evidence="2 3">W25</strain>
    </source>
</reference>
<gene>
    <name evidence="2" type="ORF">T458_11130</name>
</gene>
<dbReference type="AlphaFoldDB" id="V6M9C0"/>
<keyword evidence="1" id="KW-0812">Transmembrane</keyword>
<sequence>MWNLFQDLYGFLRTALVFLATFALSSILVFRFFYDGTNDDAVFIVQLIVVFLLNLFWNIWKAKRAGSS</sequence>
<dbReference type="RefSeq" id="WP_023556169.1">
    <property type="nucleotide sequence ID" value="NZ_KI629782.1"/>
</dbReference>
<keyword evidence="1" id="KW-0472">Membrane</keyword>
<proteinExistence type="predicted"/>
<comment type="caution">
    <text evidence="2">The sequence shown here is derived from an EMBL/GenBank/DDBJ whole genome shotgun (WGS) entry which is preliminary data.</text>
</comment>
<dbReference type="PATRIC" id="fig|1408254.3.peg.2191"/>
<feature type="transmembrane region" description="Helical" evidence="1">
    <location>
        <begin position="12"/>
        <end position="34"/>
    </location>
</feature>
<accession>V6M9C0</accession>
<evidence type="ECO:0000313" key="2">
    <source>
        <dbReference type="EMBL" id="EST55114.1"/>
    </source>
</evidence>